<organism evidence="2 3">
    <name type="scientific">Mucilaginibacter galii</name>
    <dbReference type="NCBI Taxonomy" id="2005073"/>
    <lineage>
        <taxon>Bacteria</taxon>
        <taxon>Pseudomonadati</taxon>
        <taxon>Bacteroidota</taxon>
        <taxon>Sphingobacteriia</taxon>
        <taxon>Sphingobacteriales</taxon>
        <taxon>Sphingobacteriaceae</taxon>
        <taxon>Mucilaginibacter</taxon>
    </lineage>
</organism>
<name>A0A917JCF4_9SPHI</name>
<dbReference type="InterPro" id="IPR025245">
    <property type="entry name" value="DUF4197"/>
</dbReference>
<accession>A0A917JCF4</accession>
<comment type="caution">
    <text evidence="2">The sequence shown here is derived from an EMBL/GenBank/DDBJ whole genome shotgun (WGS) entry which is preliminary data.</text>
</comment>
<sequence length="253" mass="27685">MKRFFTFLPLLFIFMVTSSCDTLNTAVQNAGNGTIYNPSQSTGTPSTLEMISGLKQALEQGTNKSTSQLSALNGFFGNAAVKLLLPPEAQKAESTLRKLGFNKLCDDAILSLNRAAEDAAGKAAPIFVSAIKQMSIQDVTNILLGGSKDAATNYFKRVTTGQLSEQFKPVIHTSLSKVGATKYYGQLATQYNKIPLVFNKINPDLDDYVTQKAIDGLFYRIAQEELNIRTNFSSRTTPLLQKVFGYVQKRTNG</sequence>
<reference evidence="2" key="2">
    <citation type="submission" date="2020-09" db="EMBL/GenBank/DDBJ databases">
        <authorList>
            <person name="Sun Q."/>
            <person name="Sedlacek I."/>
        </authorList>
    </citation>
    <scope>NUCLEOTIDE SEQUENCE</scope>
    <source>
        <strain evidence="2">CCM 8711</strain>
    </source>
</reference>
<proteinExistence type="predicted"/>
<dbReference type="RefSeq" id="WP_188418666.1">
    <property type="nucleotide sequence ID" value="NZ_BMDO01000014.1"/>
</dbReference>
<evidence type="ECO:0000313" key="3">
    <source>
        <dbReference type="Proteomes" id="UP000662074"/>
    </source>
</evidence>
<feature type="chain" id="PRO_5036719055" description="DUF4197 domain-containing protein" evidence="1">
    <location>
        <begin position="21"/>
        <end position="253"/>
    </location>
</feature>
<keyword evidence="1" id="KW-0732">Signal</keyword>
<protein>
    <recommendedName>
        <fullName evidence="4">DUF4197 domain-containing protein</fullName>
    </recommendedName>
</protein>
<dbReference type="AlphaFoldDB" id="A0A917JCF4"/>
<dbReference type="PROSITE" id="PS51257">
    <property type="entry name" value="PROKAR_LIPOPROTEIN"/>
    <property type="match status" value="1"/>
</dbReference>
<dbReference type="EMBL" id="BMDO01000014">
    <property type="protein sequence ID" value="GGI52554.1"/>
    <property type="molecule type" value="Genomic_DNA"/>
</dbReference>
<evidence type="ECO:0000313" key="2">
    <source>
        <dbReference type="EMBL" id="GGI52554.1"/>
    </source>
</evidence>
<reference evidence="2" key="1">
    <citation type="journal article" date="2014" name="Int. J. Syst. Evol. Microbiol.">
        <title>Complete genome sequence of Corynebacterium casei LMG S-19264T (=DSM 44701T), isolated from a smear-ripened cheese.</title>
        <authorList>
            <consortium name="US DOE Joint Genome Institute (JGI-PGF)"/>
            <person name="Walter F."/>
            <person name="Albersmeier A."/>
            <person name="Kalinowski J."/>
            <person name="Ruckert C."/>
        </authorList>
    </citation>
    <scope>NUCLEOTIDE SEQUENCE</scope>
    <source>
        <strain evidence="2">CCM 8711</strain>
    </source>
</reference>
<dbReference type="Proteomes" id="UP000662074">
    <property type="component" value="Unassembled WGS sequence"/>
</dbReference>
<evidence type="ECO:0000256" key="1">
    <source>
        <dbReference type="SAM" id="SignalP"/>
    </source>
</evidence>
<keyword evidence="3" id="KW-1185">Reference proteome</keyword>
<feature type="signal peptide" evidence="1">
    <location>
        <begin position="1"/>
        <end position="20"/>
    </location>
</feature>
<gene>
    <name evidence="2" type="ORF">GCM10011425_37660</name>
</gene>
<evidence type="ECO:0008006" key="4">
    <source>
        <dbReference type="Google" id="ProtNLM"/>
    </source>
</evidence>
<dbReference type="Pfam" id="PF13852">
    <property type="entry name" value="DUF4197"/>
    <property type="match status" value="1"/>
</dbReference>